<accession>A0ABN8XL02</accession>
<keyword evidence="2" id="KW-1133">Transmembrane helix</keyword>
<reference evidence="3" key="1">
    <citation type="submission" date="2023-03" db="EMBL/GenBank/DDBJ databases">
        <authorList>
            <person name="Cremers G."/>
            <person name="Picone N."/>
        </authorList>
    </citation>
    <scope>NUCLEOTIDE SEQUENCE</scope>
    <source>
        <strain evidence="3">Sample_alias</strain>
    </source>
</reference>
<keyword evidence="2" id="KW-0472">Membrane</keyword>
<proteinExistence type="predicted"/>
<dbReference type="InterPro" id="IPR025738">
    <property type="entry name" value="BatD"/>
</dbReference>
<feature type="transmembrane region" description="Helical" evidence="2">
    <location>
        <begin position="758"/>
        <end position="781"/>
    </location>
</feature>
<feature type="transmembrane region" description="Helical" evidence="2">
    <location>
        <begin position="731"/>
        <end position="751"/>
    </location>
</feature>
<dbReference type="EMBL" id="OX458932">
    <property type="protein sequence ID" value="CAI9086800.1"/>
    <property type="molecule type" value="Genomic_DNA"/>
</dbReference>
<feature type="region of interest" description="Disordered" evidence="1">
    <location>
        <begin position="356"/>
        <end position="375"/>
    </location>
</feature>
<sequence>MAFSAHWLPLTEKLEPGVSAHLSLIFENCSPQDEVKPPKVAFLEIEAPSISRNSRNELIYDFPIIPHQPGNYIIPPFLISTDHGLVEIPPISFTVKEVEIAPISADGVDAQVLIPQRTLWKGEPFVIEYRLLTRSGTFLDITSQPEWDPKDFLSNRWGKPQRVILNANGTYASGLRYTTTLLSLKAGKIVLPPISQQLTLEIERFGRGLFSQPIVKPIHSTTEPKVIEIAPLPAPPPDFSEAIGTFKLSCKVNPVEAIQGEPISLSIRIEGTGNWAVPWKLPEYPPCKGIKVINSLPSRQIDPESLFTGVLKMELVLIPDIFGEIDLPAYSFTYFDVTQGEYQTIKSDPIHLSVKKSSLSKQTPDNKQELLSDRSQPINTGYPLDMLPTGPLLGMGKGLAPFPPWDLGKESLLFTFIFLFLWCLLCWDRVAHKPLLLQKKKASHCLRTIPQAIAKAKTDREIYRYLLLWQKAFKEFWDIPYPFPDEDAIEKRLIKDYLKNSVIAKKWVALWHQSQLYLFGRLSTPSSQWIDEAEELARKLPKAKIPLKEFFSTANFLPFLSLILFFGLLSSILTSNLKGLKNPVGPLPFSFTSNKRLPTYASSILFCSLSDPPSDSKVESFSSEEAYRCYEKGEFSKAIDIWKKKTLVQPLDWKTRNNLGLAFSQQEQWQRALGEWTAAFLLAPRNASVRWNFTVGINKNPEADTHIHSFQKKGYLNSLKIFLSPGEWERAAAISIFLLFFSLYILLLHLYQKIRIPAFCFSIVLVLAFISGLSLLEYFSYGIFATPNAGMLVQDTPLRSVPTEVQQQSLPLKAGSVIKVIKAYLGWYKIEFMNGQNGWVRSQCVTLFYKTPHAFVSEKEKGFYLSIFDN</sequence>
<keyword evidence="4" id="KW-1185">Reference proteome</keyword>
<evidence type="ECO:0000256" key="2">
    <source>
        <dbReference type="SAM" id="Phobius"/>
    </source>
</evidence>
<dbReference type="Proteomes" id="UP001161497">
    <property type="component" value="Chromosome"/>
</dbReference>
<dbReference type="Pfam" id="PF06347">
    <property type="entry name" value="SH3_4"/>
    <property type="match status" value="1"/>
</dbReference>
<feature type="transmembrane region" description="Helical" evidence="2">
    <location>
        <begin position="550"/>
        <end position="573"/>
    </location>
</feature>
<dbReference type="InterPro" id="IPR010466">
    <property type="entry name" value="DUF1058"/>
</dbReference>
<evidence type="ECO:0000256" key="1">
    <source>
        <dbReference type="SAM" id="MobiDB-lite"/>
    </source>
</evidence>
<gene>
    <name evidence="3" type="primary">nrfG</name>
    <name evidence="3" type="ORF">MFUM_2496</name>
</gene>
<dbReference type="Pfam" id="PF13584">
    <property type="entry name" value="BatD"/>
    <property type="match status" value="1"/>
</dbReference>
<dbReference type="Gene3D" id="2.30.30.40">
    <property type="entry name" value="SH3 Domains"/>
    <property type="match status" value="1"/>
</dbReference>
<organism evidence="3 4">
    <name type="scientific">Candidatus Methylacidiphilum fumarolicum</name>
    <dbReference type="NCBI Taxonomy" id="591154"/>
    <lineage>
        <taxon>Bacteria</taxon>
        <taxon>Pseudomonadati</taxon>
        <taxon>Verrucomicrobiota</taxon>
        <taxon>Methylacidiphilae</taxon>
        <taxon>Methylacidiphilales</taxon>
        <taxon>Methylacidiphilaceae</taxon>
        <taxon>Methylacidiphilum (ex Ratnadevi et al. 2023)</taxon>
    </lineage>
</organism>
<dbReference type="PANTHER" id="PTHR40940:SF2">
    <property type="entry name" value="BATD"/>
    <property type="match status" value="1"/>
</dbReference>
<name>A0ABN8XL02_9BACT</name>
<feature type="transmembrane region" description="Helical" evidence="2">
    <location>
        <begin position="412"/>
        <end position="431"/>
    </location>
</feature>
<keyword evidence="2" id="KW-0812">Transmembrane</keyword>
<dbReference type="SUPFAM" id="SSF48452">
    <property type="entry name" value="TPR-like"/>
    <property type="match status" value="1"/>
</dbReference>
<dbReference type="InterPro" id="IPR011990">
    <property type="entry name" value="TPR-like_helical_dom_sf"/>
</dbReference>
<evidence type="ECO:0000313" key="3">
    <source>
        <dbReference type="EMBL" id="CAI9086800.1"/>
    </source>
</evidence>
<protein>
    <submittedName>
        <fullName evidence="3">TPR repeats containing protein</fullName>
    </submittedName>
</protein>
<evidence type="ECO:0000313" key="4">
    <source>
        <dbReference type="Proteomes" id="UP001161497"/>
    </source>
</evidence>
<dbReference type="Gene3D" id="1.25.40.10">
    <property type="entry name" value="Tetratricopeptide repeat domain"/>
    <property type="match status" value="1"/>
</dbReference>
<dbReference type="PANTHER" id="PTHR40940">
    <property type="entry name" value="PROTEIN BATD-RELATED"/>
    <property type="match status" value="1"/>
</dbReference>